<dbReference type="Proteomes" id="UP000092443">
    <property type="component" value="Unplaced"/>
</dbReference>
<reference evidence="3" key="1">
    <citation type="submission" date="2025-08" db="UniProtKB">
        <authorList>
            <consortium name="RefSeq"/>
        </authorList>
    </citation>
    <scope>IDENTIFICATION</scope>
    <source>
        <tissue evidence="3">Whole body pupa</tissue>
    </source>
</reference>
<dbReference type="RefSeq" id="XP_037883126.1">
    <property type="nucleotide sequence ID" value="XM_038027198.1"/>
</dbReference>
<sequence length="72" mass="8280">MVDSLSLIRFAASYAYHKPNSKTPVYKGAPPSPPQRSKFVSSCMNSHRRCLSHRTSKFSSNRHRKLLPFRET</sequence>
<evidence type="ECO:0000313" key="3">
    <source>
        <dbReference type="RefSeq" id="XP_037883126.1"/>
    </source>
</evidence>
<keyword evidence="2" id="KW-1185">Reference proteome</keyword>
<evidence type="ECO:0000313" key="2">
    <source>
        <dbReference type="Proteomes" id="UP000092443"/>
    </source>
</evidence>
<name>A0A8U0WDU2_9MUSC</name>
<protein>
    <submittedName>
        <fullName evidence="3">Uncharacterized protein LOC119633520 isoform X3</fullName>
    </submittedName>
</protein>
<dbReference type="GeneID" id="119633520"/>
<proteinExistence type="predicted"/>
<feature type="region of interest" description="Disordered" evidence="1">
    <location>
        <begin position="20"/>
        <end position="40"/>
    </location>
</feature>
<organism evidence="2 3">
    <name type="scientific">Glossina fuscipes</name>
    <dbReference type="NCBI Taxonomy" id="7396"/>
    <lineage>
        <taxon>Eukaryota</taxon>
        <taxon>Metazoa</taxon>
        <taxon>Ecdysozoa</taxon>
        <taxon>Arthropoda</taxon>
        <taxon>Hexapoda</taxon>
        <taxon>Insecta</taxon>
        <taxon>Pterygota</taxon>
        <taxon>Neoptera</taxon>
        <taxon>Endopterygota</taxon>
        <taxon>Diptera</taxon>
        <taxon>Brachycera</taxon>
        <taxon>Muscomorpha</taxon>
        <taxon>Hippoboscoidea</taxon>
        <taxon>Glossinidae</taxon>
        <taxon>Glossina</taxon>
    </lineage>
</organism>
<accession>A0A8U0WDU2</accession>
<gene>
    <name evidence="3" type="primary">LOC119633520</name>
</gene>
<dbReference type="AlphaFoldDB" id="A0A8U0WDU2"/>
<evidence type="ECO:0000256" key="1">
    <source>
        <dbReference type="SAM" id="MobiDB-lite"/>
    </source>
</evidence>